<evidence type="ECO:0000256" key="3">
    <source>
        <dbReference type="ARBA" id="ARBA00022705"/>
    </source>
</evidence>
<feature type="region of interest" description="Disordered" evidence="5">
    <location>
        <begin position="415"/>
        <end position="491"/>
    </location>
</feature>
<dbReference type="InterPro" id="IPR015163">
    <property type="entry name" value="Cdc6_C"/>
</dbReference>
<dbReference type="GO" id="GO:0051301">
    <property type="term" value="P:cell division"/>
    <property type="evidence" value="ECO:0007669"/>
    <property type="project" value="UniProtKB-KW"/>
</dbReference>
<dbReference type="Pfam" id="PF09079">
    <property type="entry name" value="WHD_Cdc6"/>
    <property type="match status" value="1"/>
</dbReference>
<dbReference type="GO" id="GO:0005634">
    <property type="term" value="C:nucleus"/>
    <property type="evidence" value="ECO:0007669"/>
    <property type="project" value="TreeGrafter"/>
</dbReference>
<dbReference type="Pfam" id="PF13401">
    <property type="entry name" value="AAA_22"/>
    <property type="match status" value="1"/>
</dbReference>
<dbReference type="CDD" id="cd08768">
    <property type="entry name" value="Cdc6_C"/>
    <property type="match status" value="1"/>
</dbReference>
<dbReference type="InterPro" id="IPR050311">
    <property type="entry name" value="ORC1/CDC6"/>
</dbReference>
<reference evidence="10" key="1">
    <citation type="submission" date="2021-04" db="EMBL/GenBank/DDBJ databases">
        <authorList>
            <person name="Tunstrom K."/>
        </authorList>
    </citation>
    <scope>NUCLEOTIDE SEQUENCE</scope>
</reference>
<dbReference type="InterPro" id="IPR032443">
    <property type="entry name" value="RAWUL"/>
</dbReference>
<feature type="compositionally biased region" description="Polar residues" evidence="5">
    <location>
        <begin position="685"/>
        <end position="694"/>
    </location>
</feature>
<feature type="compositionally biased region" description="Polar residues" evidence="5">
    <location>
        <begin position="819"/>
        <end position="837"/>
    </location>
</feature>
<organism evidence="10 11">
    <name type="scientific">Parnassius apollo</name>
    <name type="common">Apollo butterfly</name>
    <name type="synonym">Papilio apollo</name>
    <dbReference type="NCBI Taxonomy" id="110799"/>
    <lineage>
        <taxon>Eukaryota</taxon>
        <taxon>Metazoa</taxon>
        <taxon>Ecdysozoa</taxon>
        <taxon>Arthropoda</taxon>
        <taxon>Hexapoda</taxon>
        <taxon>Insecta</taxon>
        <taxon>Pterygota</taxon>
        <taxon>Neoptera</taxon>
        <taxon>Endopterygota</taxon>
        <taxon>Lepidoptera</taxon>
        <taxon>Glossata</taxon>
        <taxon>Ditrysia</taxon>
        <taxon>Papilionoidea</taxon>
        <taxon>Papilionidae</taxon>
        <taxon>Parnassiinae</taxon>
        <taxon>Parnassini</taxon>
        <taxon>Parnassius</taxon>
        <taxon>Parnassius</taxon>
    </lineage>
</organism>
<accession>A0A8S3X2U8</accession>
<feature type="domain" description="Cdc6/ORC1-like ATPase lid" evidence="9">
    <location>
        <begin position="1313"/>
        <end position="1368"/>
    </location>
</feature>
<feature type="domain" description="Cdc6 C-terminal" evidence="6">
    <location>
        <begin position="1415"/>
        <end position="1482"/>
    </location>
</feature>
<comment type="similarity">
    <text evidence="1">Belongs to the CDC6/cdc18 family.</text>
</comment>
<feature type="domain" description="RAWUL" evidence="8">
    <location>
        <begin position="103"/>
        <end position="168"/>
    </location>
</feature>
<dbReference type="PANTHER" id="PTHR10763:SF26">
    <property type="entry name" value="CELL DIVISION CONTROL PROTEIN 6 HOMOLOG"/>
    <property type="match status" value="1"/>
</dbReference>
<dbReference type="Pfam" id="PF22606">
    <property type="entry name" value="Cdc6-ORC-like_ATPase_lid"/>
    <property type="match status" value="1"/>
</dbReference>
<evidence type="ECO:0000259" key="8">
    <source>
        <dbReference type="Pfam" id="PF16207"/>
    </source>
</evidence>
<evidence type="ECO:0000256" key="1">
    <source>
        <dbReference type="ARBA" id="ARBA00006184"/>
    </source>
</evidence>
<sequence length="1519" mass="166963">MMINSAKPNIKLDKALQDIVYKLVPGLFQKEMERRQQFYASRPGPAASATPEQRGEDTERIIFSPEDVISFSLEYADITDADSISSKSSDSNEPQNILASTRRYLQCPAVVNISHLKKFLSMKFDIDSTQFAIDILYKRVPLPDYYTLMDIAYIYNWKRNEPMRFFYQIIDYVAIRNRLFDINRKSTHFPDSKPSPTSTEDTTISSPAPNINEQGSEASSGTDSPMPDDSSTKKTIETVNKSSVCDQVKDVNLLDTPSTNKPLCTSPTKKNDDEVEKSQFLISFELTAKNSSLNVKTSPTKSITAEPINTLESSLKNSLPKGDDCLKRKHQISPNVPEIKKLKIELEKTKVPDFSSSLSVPSVPLPKDTVKVEKSPSNIEKITDHAEAIGNPQSSSISNNSSINTAIPPKEKLQQVMTLTKPQGSDSSGLKRNNSGSQSISSPKRKPNETTPAEPATGSKTVSPLKLQIPKVDTQLSSSKQPEALKSGVKKMPDLKPSTIASSASFQTKVPPVNKVRMDLLANNSDPTIDRSKILSQVKSSLSLANTNQTSGDPLKSLFDSCKINIPSSLSITLTDQKLENRSLTESIVTDQKKVMINKNLSSASNVSAHKVPSPPVHNYIEILKLPETDPKKINKSESNNDAKISTINKTDASAVQTKPGNKSSDVSTKGPIPNLKPISDTKLGKQSGSFSGPITFQQTFEQQLQSMQSDKKSKLPKNKTQVPKLVPATPKAFSAVNKLSSPSNKSVSNNMPSLENKTNAALDLSTPHTIQSQLGPQQTKAFETMQSIANLAKKQSLPSKSLSLSTSQSNVFSSTSNRPTATGTSPLRVPSTSGINQMKLEKINAAGSAARQEISSNNKLNQMKQSTGSSTTIQNSGYPIAAHSSPTTAQPSPRSQTRSPSSSPKLVIAEEKQSCNNSFEQNINQSNQITSTQLSNINVNKNESLKPSPGPSKPIKSLAHAGKVPGIRQPITPTIKPSLSINSSADYLTQPPLLSAHAGITHLLRHQMEMQTAWLKAQRQYDLFKNMSNMAHQNQNDFNNKDKQNHTFCLQMSTVQASIPFKHRKKININTKKVKNDSPKDINKRKRKSNKNENDIDLQNDIDNGCSPTKTVKVCDNSEDDIDKENSNDGNTIISNSFKPLVSREKEITWLENFLMDHLDSEESASLYISGQPGTGKTASLTYILHLPKIKNGFKQVYVNCTMVKSATSIYSRICKELQLRTSGSTEKACLCAIEKYLNKKHKMILLVLDEIDQLDSKRQSVLYTIFEWPALLSSRIVLIGIANALDLTERTLPRLQARCSLRPQTLHFAPYTKQQIIDIFVSVLESEDKSHVFSPVALQMLAAKIAAVSGDMRRALDIGKRVIELAKRTKFAENQCVETIMRNSNVTVELKQVLEVLNDVYGGGRKIENDLEEGLPMQQKLILCSIMLILTKGKNKDLTMGKLHDVYKRVATSRNIAPMDIGEMVGACSLLETRGALRVCGAAGAGAGACAPRAPALARARARRRATRQAAPLRHTE</sequence>
<feature type="compositionally biased region" description="Polar residues" evidence="5">
    <location>
        <begin position="415"/>
        <end position="442"/>
    </location>
</feature>
<keyword evidence="11" id="KW-1185">Reference proteome</keyword>
<dbReference type="CDD" id="cd00009">
    <property type="entry name" value="AAA"/>
    <property type="match status" value="1"/>
</dbReference>
<dbReference type="OrthoDB" id="1926878at2759"/>
<feature type="region of interest" description="Disordered" evidence="5">
    <location>
        <begin position="809"/>
        <end position="908"/>
    </location>
</feature>
<evidence type="ECO:0000256" key="2">
    <source>
        <dbReference type="ARBA" id="ARBA00022618"/>
    </source>
</evidence>
<evidence type="ECO:0000313" key="10">
    <source>
        <dbReference type="EMBL" id="CAG4990580.1"/>
    </source>
</evidence>
<dbReference type="PANTHER" id="PTHR10763">
    <property type="entry name" value="CELL DIVISION CONTROL PROTEIN 6-RELATED"/>
    <property type="match status" value="1"/>
</dbReference>
<feature type="region of interest" description="Disordered" evidence="5">
    <location>
        <begin position="186"/>
        <end position="238"/>
    </location>
</feature>
<dbReference type="CDD" id="cd17082">
    <property type="entry name" value="RAWUL_PCGF2_like"/>
    <property type="match status" value="1"/>
</dbReference>
<dbReference type="Pfam" id="PF16207">
    <property type="entry name" value="RAWUL"/>
    <property type="match status" value="1"/>
</dbReference>
<gene>
    <name evidence="10" type="ORF">PAPOLLO_LOCUS11981</name>
</gene>
<proteinExistence type="inferred from homology"/>
<dbReference type="GO" id="GO:0033314">
    <property type="term" value="P:mitotic DNA replication checkpoint signaling"/>
    <property type="evidence" value="ECO:0007669"/>
    <property type="project" value="TreeGrafter"/>
</dbReference>
<dbReference type="Proteomes" id="UP000691718">
    <property type="component" value="Unassembled WGS sequence"/>
</dbReference>
<dbReference type="GO" id="GO:0006270">
    <property type="term" value="P:DNA replication initiation"/>
    <property type="evidence" value="ECO:0007669"/>
    <property type="project" value="TreeGrafter"/>
</dbReference>
<dbReference type="FunFam" id="3.40.50.300:FF:000547">
    <property type="entry name" value="Cell division control protein"/>
    <property type="match status" value="1"/>
</dbReference>
<dbReference type="GO" id="GO:0016887">
    <property type="term" value="F:ATP hydrolysis activity"/>
    <property type="evidence" value="ECO:0007669"/>
    <property type="project" value="InterPro"/>
</dbReference>
<evidence type="ECO:0000259" key="9">
    <source>
        <dbReference type="Pfam" id="PF22606"/>
    </source>
</evidence>
<evidence type="ECO:0000256" key="4">
    <source>
        <dbReference type="ARBA" id="ARBA00023306"/>
    </source>
</evidence>
<feature type="compositionally biased region" description="Polar residues" evidence="5">
    <location>
        <begin position="194"/>
        <end position="223"/>
    </location>
</feature>
<evidence type="ECO:0000259" key="6">
    <source>
        <dbReference type="Pfam" id="PF09079"/>
    </source>
</evidence>
<evidence type="ECO:0000313" key="11">
    <source>
        <dbReference type="Proteomes" id="UP000691718"/>
    </source>
</evidence>
<feature type="compositionally biased region" description="Basic and acidic residues" evidence="5">
    <location>
        <begin position="631"/>
        <end position="641"/>
    </location>
</feature>
<evidence type="ECO:0000259" key="7">
    <source>
        <dbReference type="Pfam" id="PF13401"/>
    </source>
</evidence>
<protein>
    <submittedName>
        <fullName evidence="10">(apollo) hypothetical protein</fullName>
    </submittedName>
</protein>
<feature type="compositionally biased region" description="Low complexity" evidence="5">
    <location>
        <begin position="891"/>
        <end position="905"/>
    </location>
</feature>
<feature type="region of interest" description="Disordered" evidence="5">
    <location>
        <begin position="1068"/>
        <end position="1104"/>
    </location>
</feature>
<name>A0A8S3X2U8_PARAO</name>
<feature type="domain" description="ORC1/DEAH AAA+ ATPase" evidence="7">
    <location>
        <begin position="1166"/>
        <end position="1282"/>
    </location>
</feature>
<dbReference type="InterPro" id="IPR054425">
    <property type="entry name" value="Cdc6_ORC1-like_ATPase_lid"/>
</dbReference>
<dbReference type="InterPro" id="IPR049945">
    <property type="entry name" value="AAA_22"/>
</dbReference>
<dbReference type="EMBL" id="CAJQZP010000876">
    <property type="protein sequence ID" value="CAG4990580.1"/>
    <property type="molecule type" value="Genomic_DNA"/>
</dbReference>
<feature type="region of interest" description="Disordered" evidence="5">
    <location>
        <begin position="631"/>
        <end position="694"/>
    </location>
</feature>
<keyword evidence="2" id="KW-0132">Cell division</keyword>
<keyword evidence="4" id="KW-0131">Cell cycle</keyword>
<comment type="caution">
    <text evidence="10">The sequence shown here is derived from an EMBL/GenBank/DDBJ whole genome shotgun (WGS) entry which is preliminary data.</text>
</comment>
<feature type="compositionally biased region" description="Low complexity" evidence="5">
    <location>
        <begin position="809"/>
        <end position="818"/>
    </location>
</feature>
<feature type="compositionally biased region" description="Polar residues" evidence="5">
    <location>
        <begin position="642"/>
        <end position="668"/>
    </location>
</feature>
<feature type="compositionally biased region" description="Polar residues" evidence="5">
    <location>
        <begin position="854"/>
        <end position="878"/>
    </location>
</feature>
<keyword evidence="3" id="KW-0235">DNA replication</keyword>
<evidence type="ECO:0000256" key="5">
    <source>
        <dbReference type="SAM" id="MobiDB-lite"/>
    </source>
</evidence>
<dbReference type="GO" id="GO:0003688">
    <property type="term" value="F:DNA replication origin binding"/>
    <property type="evidence" value="ECO:0007669"/>
    <property type="project" value="TreeGrafter"/>
</dbReference>